<evidence type="ECO:0000256" key="7">
    <source>
        <dbReference type="ARBA" id="ARBA00022490"/>
    </source>
</evidence>
<dbReference type="PANTHER" id="PTHR31196">
    <property type="entry name" value="RNA POLYMERASE II NUCLEAR LOCALIZATION PROTEIN SLC7A6OS-RELATED"/>
    <property type="match status" value="1"/>
</dbReference>
<keyword evidence="7" id="KW-0963">Cytoplasm</keyword>
<evidence type="ECO:0000256" key="5">
    <source>
        <dbReference type="ARBA" id="ARBA00017036"/>
    </source>
</evidence>
<gene>
    <name evidence="13" type="primary">LOC106475579</name>
</gene>
<dbReference type="GeneID" id="106475579"/>
<evidence type="ECO:0000313" key="12">
    <source>
        <dbReference type="Proteomes" id="UP000694941"/>
    </source>
</evidence>
<protein>
    <recommendedName>
        <fullName evidence="5">Probable RNA polymerase II nuclear localization protein SLC7A6OS</fullName>
    </recommendedName>
</protein>
<evidence type="ECO:0000256" key="6">
    <source>
        <dbReference type="ARBA" id="ARBA00022448"/>
    </source>
</evidence>
<feature type="domain" description="Transcription factor Iwr1" evidence="11">
    <location>
        <begin position="187"/>
        <end position="250"/>
    </location>
</feature>
<dbReference type="InterPro" id="IPR013883">
    <property type="entry name" value="TF_Iwr1_dom"/>
</dbReference>
<feature type="compositionally biased region" description="Acidic residues" evidence="10">
    <location>
        <begin position="223"/>
        <end position="239"/>
    </location>
</feature>
<comment type="function">
    <text evidence="1">Directs RNA polymerase II nuclear import.</text>
</comment>
<evidence type="ECO:0000256" key="4">
    <source>
        <dbReference type="ARBA" id="ARBA00010218"/>
    </source>
</evidence>
<proteinExistence type="inferred from homology"/>
<keyword evidence="6" id="KW-0813">Transport</keyword>
<feature type="compositionally biased region" description="Acidic residues" evidence="10">
    <location>
        <begin position="247"/>
        <end position="256"/>
    </location>
</feature>
<keyword evidence="9" id="KW-0539">Nucleus</keyword>
<accession>A0ABM1BZQ9</accession>
<dbReference type="InterPro" id="IPR040218">
    <property type="entry name" value="SLC7A6OS"/>
</dbReference>
<evidence type="ECO:0000313" key="13">
    <source>
        <dbReference type="RefSeq" id="XP_013791713.1"/>
    </source>
</evidence>
<evidence type="ECO:0000256" key="2">
    <source>
        <dbReference type="ARBA" id="ARBA00004123"/>
    </source>
</evidence>
<keyword evidence="12" id="KW-1185">Reference proteome</keyword>
<evidence type="ECO:0000259" key="11">
    <source>
        <dbReference type="Pfam" id="PF08574"/>
    </source>
</evidence>
<sequence>MAAVLRLKRRLNEDPAEALILSSKRIKSSEPKVTKTFKFAGTVKEQSDSAKQIQEAIAKDKGQKKNDSFKEQVCEALPDEKDNKEKTKTNLRILRKRKALKPSDQPGIEEVSERKAAKLWFYISSEDGNATDENQCGGLYTLYEMVNEHSEEEKTCKKIQDKVQETILCNNVSLIRKVSEVQSLEEQFVYDLYYGTNVDDEFIKNVTDISRCDLDERFVSREVDDESENYEEEDDSNDEDNWRNDYPEEDSDVENEYDYFGNKRQNIDDEMAEKLYSCDIIGSDEDKNDYFEPAGSPIWFTCRNTICDDDDDDPDSSNEENN</sequence>
<dbReference type="PANTHER" id="PTHR31196:SF2">
    <property type="entry name" value="RNA POLYMERASE II NUCLEAR LOCALIZATION PROTEIN SLC7A6OS-RELATED"/>
    <property type="match status" value="1"/>
</dbReference>
<comment type="subcellular location">
    <subcellularLocation>
        <location evidence="3">Cytoplasm</location>
    </subcellularLocation>
    <subcellularLocation>
        <location evidence="2">Nucleus</location>
    </subcellularLocation>
</comment>
<feature type="region of interest" description="Disordered" evidence="10">
    <location>
        <begin position="222"/>
        <end position="256"/>
    </location>
</feature>
<dbReference type="RefSeq" id="XP_013791713.1">
    <property type="nucleotide sequence ID" value="XM_013936259.2"/>
</dbReference>
<evidence type="ECO:0000256" key="9">
    <source>
        <dbReference type="ARBA" id="ARBA00023242"/>
    </source>
</evidence>
<evidence type="ECO:0000256" key="10">
    <source>
        <dbReference type="SAM" id="MobiDB-lite"/>
    </source>
</evidence>
<comment type="similarity">
    <text evidence="4">Belongs to the IWR1/SLC7A6OS family.</text>
</comment>
<reference evidence="13" key="1">
    <citation type="submission" date="2025-08" db="UniProtKB">
        <authorList>
            <consortium name="RefSeq"/>
        </authorList>
    </citation>
    <scope>IDENTIFICATION</scope>
    <source>
        <tissue evidence="13">Muscle</tissue>
    </source>
</reference>
<keyword evidence="8" id="KW-0653">Protein transport</keyword>
<evidence type="ECO:0000256" key="3">
    <source>
        <dbReference type="ARBA" id="ARBA00004496"/>
    </source>
</evidence>
<dbReference type="Proteomes" id="UP000694941">
    <property type="component" value="Unplaced"/>
</dbReference>
<dbReference type="Pfam" id="PF08574">
    <property type="entry name" value="Iwr1"/>
    <property type="match status" value="1"/>
</dbReference>
<evidence type="ECO:0000256" key="8">
    <source>
        <dbReference type="ARBA" id="ARBA00022927"/>
    </source>
</evidence>
<organism evidence="12 13">
    <name type="scientific">Limulus polyphemus</name>
    <name type="common">Atlantic horseshoe crab</name>
    <dbReference type="NCBI Taxonomy" id="6850"/>
    <lineage>
        <taxon>Eukaryota</taxon>
        <taxon>Metazoa</taxon>
        <taxon>Ecdysozoa</taxon>
        <taxon>Arthropoda</taxon>
        <taxon>Chelicerata</taxon>
        <taxon>Merostomata</taxon>
        <taxon>Xiphosura</taxon>
        <taxon>Limulidae</taxon>
        <taxon>Limulus</taxon>
    </lineage>
</organism>
<evidence type="ECO:0000256" key="1">
    <source>
        <dbReference type="ARBA" id="ARBA00003202"/>
    </source>
</evidence>
<name>A0ABM1BZQ9_LIMPO</name>